<dbReference type="AlphaFoldDB" id="A0AAE1NJ36"/>
<dbReference type="EMBL" id="JAWZYT010005795">
    <property type="protein sequence ID" value="KAK4289591.1"/>
    <property type="molecule type" value="Genomic_DNA"/>
</dbReference>
<feature type="compositionally biased region" description="Basic and acidic residues" evidence="1">
    <location>
        <begin position="8"/>
        <end position="18"/>
    </location>
</feature>
<reference evidence="2" key="1">
    <citation type="submission" date="2023-11" db="EMBL/GenBank/DDBJ databases">
        <title>Genome assemblies of two species of porcelain crab, Petrolisthes cinctipes and Petrolisthes manimaculis (Anomura: Porcellanidae).</title>
        <authorList>
            <person name="Angst P."/>
        </authorList>
    </citation>
    <scope>NUCLEOTIDE SEQUENCE</scope>
    <source>
        <strain evidence="2">PB745_02</strain>
        <tissue evidence="2">Gill</tissue>
    </source>
</reference>
<organism evidence="2 3">
    <name type="scientific">Petrolisthes manimaculis</name>
    <dbReference type="NCBI Taxonomy" id="1843537"/>
    <lineage>
        <taxon>Eukaryota</taxon>
        <taxon>Metazoa</taxon>
        <taxon>Ecdysozoa</taxon>
        <taxon>Arthropoda</taxon>
        <taxon>Crustacea</taxon>
        <taxon>Multicrustacea</taxon>
        <taxon>Malacostraca</taxon>
        <taxon>Eumalacostraca</taxon>
        <taxon>Eucarida</taxon>
        <taxon>Decapoda</taxon>
        <taxon>Pleocyemata</taxon>
        <taxon>Anomura</taxon>
        <taxon>Galatheoidea</taxon>
        <taxon>Porcellanidae</taxon>
        <taxon>Petrolisthes</taxon>
    </lineage>
</organism>
<evidence type="ECO:0000256" key="1">
    <source>
        <dbReference type="SAM" id="MobiDB-lite"/>
    </source>
</evidence>
<proteinExistence type="predicted"/>
<protein>
    <submittedName>
        <fullName evidence="2">Uncharacterized protein</fullName>
    </submittedName>
</protein>
<gene>
    <name evidence="2" type="ORF">Pmani_037451</name>
</gene>
<feature type="compositionally biased region" description="Low complexity" evidence="1">
    <location>
        <begin position="45"/>
        <end position="61"/>
    </location>
</feature>
<accession>A0AAE1NJ36</accession>
<name>A0AAE1NJ36_9EUCA</name>
<dbReference type="Proteomes" id="UP001292094">
    <property type="component" value="Unassembled WGS sequence"/>
</dbReference>
<comment type="caution">
    <text evidence="2">The sequence shown here is derived from an EMBL/GenBank/DDBJ whole genome shotgun (WGS) entry which is preliminary data.</text>
</comment>
<keyword evidence="3" id="KW-1185">Reference proteome</keyword>
<evidence type="ECO:0000313" key="2">
    <source>
        <dbReference type="EMBL" id="KAK4289591.1"/>
    </source>
</evidence>
<feature type="region of interest" description="Disordered" evidence="1">
    <location>
        <begin position="1"/>
        <end position="74"/>
    </location>
</feature>
<evidence type="ECO:0000313" key="3">
    <source>
        <dbReference type="Proteomes" id="UP001292094"/>
    </source>
</evidence>
<sequence length="168" mass="18238">MGEEEGDGKDGRGGRRDGNVGSGGREVRVGRGWKGRASVQSSTNAPPQHTTHPPRHTATAPSQPIPPQHTPLQHNPLLQITTPRISIPLNAITTHTTTTSTIINDTTTYNTRCQPAIITFYLQYHLAALLIRQCLAFIFLLMEAAKGGMEPGRLLVGKVRLFVKNLGT</sequence>